<gene>
    <name evidence="2" type="ORF">PAL_GLEAN10024762</name>
</gene>
<accession>L5JZD9</accession>
<feature type="region of interest" description="Disordered" evidence="1">
    <location>
        <begin position="1"/>
        <end position="26"/>
    </location>
</feature>
<name>L5JZD9_PTEAL</name>
<sequence>MDAQVEAAEWKVHKEAETHAGVSRMTTDGIADHREETAGRQHSIFRLRSGKARVRRGTGGEGDIVQKCKGTGPASTDPTELSPAPVAAHQPRAPHHGPL</sequence>
<evidence type="ECO:0000313" key="3">
    <source>
        <dbReference type="Proteomes" id="UP000010552"/>
    </source>
</evidence>
<organism evidence="2 3">
    <name type="scientific">Pteropus alecto</name>
    <name type="common">Black flying fox</name>
    <dbReference type="NCBI Taxonomy" id="9402"/>
    <lineage>
        <taxon>Eukaryota</taxon>
        <taxon>Metazoa</taxon>
        <taxon>Chordata</taxon>
        <taxon>Craniata</taxon>
        <taxon>Vertebrata</taxon>
        <taxon>Euteleostomi</taxon>
        <taxon>Mammalia</taxon>
        <taxon>Eutheria</taxon>
        <taxon>Laurasiatheria</taxon>
        <taxon>Chiroptera</taxon>
        <taxon>Yinpterochiroptera</taxon>
        <taxon>Pteropodoidea</taxon>
        <taxon>Pteropodidae</taxon>
        <taxon>Pteropodinae</taxon>
        <taxon>Pteropus</taxon>
    </lineage>
</organism>
<proteinExistence type="predicted"/>
<feature type="compositionally biased region" description="Basic and acidic residues" evidence="1">
    <location>
        <begin position="8"/>
        <end position="18"/>
    </location>
</feature>
<dbReference type="Proteomes" id="UP000010552">
    <property type="component" value="Unassembled WGS sequence"/>
</dbReference>
<reference evidence="3" key="1">
    <citation type="journal article" date="2013" name="Science">
        <title>Comparative analysis of bat genomes provides insight into the evolution of flight and immunity.</title>
        <authorList>
            <person name="Zhang G."/>
            <person name="Cowled C."/>
            <person name="Shi Z."/>
            <person name="Huang Z."/>
            <person name="Bishop-Lilly K.A."/>
            <person name="Fang X."/>
            <person name="Wynne J.W."/>
            <person name="Xiong Z."/>
            <person name="Baker M.L."/>
            <person name="Zhao W."/>
            <person name="Tachedjian M."/>
            <person name="Zhu Y."/>
            <person name="Zhou P."/>
            <person name="Jiang X."/>
            <person name="Ng J."/>
            <person name="Yang L."/>
            <person name="Wu L."/>
            <person name="Xiao J."/>
            <person name="Feng Y."/>
            <person name="Chen Y."/>
            <person name="Sun X."/>
            <person name="Zhang Y."/>
            <person name="Marsh G.A."/>
            <person name="Crameri G."/>
            <person name="Broder C.C."/>
            <person name="Frey K.G."/>
            <person name="Wang L.F."/>
            <person name="Wang J."/>
        </authorList>
    </citation>
    <scope>NUCLEOTIDE SEQUENCE [LARGE SCALE GENOMIC DNA]</scope>
</reference>
<keyword evidence="3" id="KW-1185">Reference proteome</keyword>
<feature type="region of interest" description="Disordered" evidence="1">
    <location>
        <begin position="51"/>
        <end position="99"/>
    </location>
</feature>
<protein>
    <submittedName>
        <fullName evidence="2">Uncharacterized protein</fullName>
    </submittedName>
</protein>
<dbReference type="AlphaFoldDB" id="L5JZD9"/>
<evidence type="ECO:0000313" key="2">
    <source>
        <dbReference type="EMBL" id="ELK04417.1"/>
    </source>
</evidence>
<dbReference type="InParanoid" id="L5JZD9"/>
<dbReference type="EMBL" id="KB031072">
    <property type="protein sequence ID" value="ELK04417.1"/>
    <property type="molecule type" value="Genomic_DNA"/>
</dbReference>
<evidence type="ECO:0000256" key="1">
    <source>
        <dbReference type="SAM" id="MobiDB-lite"/>
    </source>
</evidence>